<dbReference type="Proteomes" id="UP001595935">
    <property type="component" value="Unassembled WGS sequence"/>
</dbReference>
<accession>A0ABV9PJC2</accession>
<organism evidence="2 3">
    <name type="scientific">Flavobacterium branchiicola</name>
    <dbReference type="NCBI Taxonomy" id="1114875"/>
    <lineage>
        <taxon>Bacteria</taxon>
        <taxon>Pseudomonadati</taxon>
        <taxon>Bacteroidota</taxon>
        <taxon>Flavobacteriia</taxon>
        <taxon>Flavobacteriales</taxon>
        <taxon>Flavobacteriaceae</taxon>
        <taxon>Flavobacterium</taxon>
    </lineage>
</organism>
<dbReference type="EMBL" id="JBHSGV010000011">
    <property type="protein sequence ID" value="MFC4750098.1"/>
    <property type="molecule type" value="Genomic_DNA"/>
</dbReference>
<proteinExistence type="predicted"/>
<protein>
    <submittedName>
        <fullName evidence="2">Uncharacterized protein</fullName>
    </submittedName>
</protein>
<evidence type="ECO:0000313" key="2">
    <source>
        <dbReference type="EMBL" id="MFC4750098.1"/>
    </source>
</evidence>
<sequence>MKHALNTVNLDGEFKYKTAFNITFNKNEVLDLGGEYEKVVGSRSSSKQITNTGILRVGEPVGSFYGYVTDGLFQNQAEVDAGKAMGQPNSNVGDRRYKDTNSDGKFNEN</sequence>
<gene>
    <name evidence="2" type="ORF">ACFO5S_21785</name>
</gene>
<evidence type="ECO:0000256" key="1">
    <source>
        <dbReference type="SAM" id="MobiDB-lite"/>
    </source>
</evidence>
<feature type="region of interest" description="Disordered" evidence="1">
    <location>
        <begin position="79"/>
        <end position="109"/>
    </location>
</feature>
<dbReference type="RefSeq" id="WP_213260007.1">
    <property type="nucleotide sequence ID" value="NZ_JAGYWA010000011.1"/>
</dbReference>
<reference evidence="3" key="1">
    <citation type="journal article" date="2019" name="Int. J. Syst. Evol. Microbiol.">
        <title>The Global Catalogue of Microorganisms (GCM) 10K type strain sequencing project: providing services to taxonomists for standard genome sequencing and annotation.</title>
        <authorList>
            <consortium name="The Broad Institute Genomics Platform"/>
            <consortium name="The Broad Institute Genome Sequencing Center for Infectious Disease"/>
            <person name="Wu L."/>
            <person name="Ma J."/>
        </authorList>
    </citation>
    <scope>NUCLEOTIDE SEQUENCE [LARGE SCALE GENOMIC DNA]</scope>
    <source>
        <strain evidence="3">WYCCWR 13023</strain>
    </source>
</reference>
<keyword evidence="3" id="KW-1185">Reference proteome</keyword>
<comment type="caution">
    <text evidence="2">The sequence shown here is derived from an EMBL/GenBank/DDBJ whole genome shotgun (WGS) entry which is preliminary data.</text>
</comment>
<evidence type="ECO:0000313" key="3">
    <source>
        <dbReference type="Proteomes" id="UP001595935"/>
    </source>
</evidence>
<feature type="compositionally biased region" description="Basic and acidic residues" evidence="1">
    <location>
        <begin position="93"/>
        <end position="109"/>
    </location>
</feature>
<name>A0ABV9PJC2_9FLAO</name>